<keyword evidence="4" id="KW-1185">Reference proteome</keyword>
<dbReference type="GO" id="GO:0008270">
    <property type="term" value="F:zinc ion binding"/>
    <property type="evidence" value="ECO:0007669"/>
    <property type="project" value="UniProtKB-KW"/>
</dbReference>
<feature type="domain" description="RING-type" evidence="2">
    <location>
        <begin position="22"/>
        <end position="64"/>
    </location>
</feature>
<dbReference type="PROSITE" id="PS50089">
    <property type="entry name" value="ZF_RING_2"/>
    <property type="match status" value="1"/>
</dbReference>
<reference evidence="3 4" key="1">
    <citation type="submission" date="2018-04" db="EMBL/GenBank/DDBJ databases">
        <authorList>
            <person name="Vogel A."/>
        </authorList>
    </citation>
    <scope>NUCLEOTIDE SEQUENCE [LARGE SCALE GENOMIC DNA]</scope>
</reference>
<keyword evidence="1" id="KW-0862">Zinc</keyword>
<keyword evidence="1" id="KW-0479">Metal-binding</keyword>
<keyword evidence="1" id="KW-0863">Zinc-finger</keyword>
<evidence type="ECO:0000256" key="1">
    <source>
        <dbReference type="PROSITE-ProRule" id="PRU00175"/>
    </source>
</evidence>
<dbReference type="EMBL" id="OOIL02005500">
    <property type="protein sequence ID" value="VFQ95101.1"/>
    <property type="molecule type" value="Genomic_DNA"/>
</dbReference>
<proteinExistence type="predicted"/>
<name>A0A484N1G1_9ASTE</name>
<dbReference type="InterPro" id="IPR001841">
    <property type="entry name" value="Znf_RING"/>
</dbReference>
<dbReference type="SUPFAM" id="SSF57850">
    <property type="entry name" value="RING/U-box"/>
    <property type="match status" value="1"/>
</dbReference>
<evidence type="ECO:0000313" key="4">
    <source>
        <dbReference type="Proteomes" id="UP000595140"/>
    </source>
</evidence>
<dbReference type="Proteomes" id="UP000595140">
    <property type="component" value="Unassembled WGS sequence"/>
</dbReference>
<dbReference type="Gene3D" id="3.30.40.10">
    <property type="entry name" value="Zinc/RING finger domain, C3HC4 (zinc finger)"/>
    <property type="match status" value="1"/>
</dbReference>
<sequence>MSEHEISSLKRGPFARAVEELCSICLDEFRCGSLVVITLPPPCDQVFYSRCIARWLHRNRTCPVLPFLRLEFGNSLKLEILIFLLWEWIAAAVAPVTATKVASRD</sequence>
<dbReference type="AlphaFoldDB" id="A0A484N1G1"/>
<gene>
    <name evidence="3" type="ORF">CCAM_LOCUS36877</name>
</gene>
<dbReference type="InterPro" id="IPR013083">
    <property type="entry name" value="Znf_RING/FYVE/PHD"/>
</dbReference>
<protein>
    <recommendedName>
        <fullName evidence="2">RING-type domain-containing protein</fullName>
    </recommendedName>
</protein>
<evidence type="ECO:0000313" key="3">
    <source>
        <dbReference type="EMBL" id="VFQ95101.1"/>
    </source>
</evidence>
<evidence type="ECO:0000259" key="2">
    <source>
        <dbReference type="PROSITE" id="PS50089"/>
    </source>
</evidence>
<dbReference type="OrthoDB" id="1306370at2759"/>
<organism evidence="3 4">
    <name type="scientific">Cuscuta campestris</name>
    <dbReference type="NCBI Taxonomy" id="132261"/>
    <lineage>
        <taxon>Eukaryota</taxon>
        <taxon>Viridiplantae</taxon>
        <taxon>Streptophyta</taxon>
        <taxon>Embryophyta</taxon>
        <taxon>Tracheophyta</taxon>
        <taxon>Spermatophyta</taxon>
        <taxon>Magnoliopsida</taxon>
        <taxon>eudicotyledons</taxon>
        <taxon>Gunneridae</taxon>
        <taxon>Pentapetalae</taxon>
        <taxon>asterids</taxon>
        <taxon>lamiids</taxon>
        <taxon>Solanales</taxon>
        <taxon>Convolvulaceae</taxon>
        <taxon>Cuscuteae</taxon>
        <taxon>Cuscuta</taxon>
        <taxon>Cuscuta subgen. Grammica</taxon>
        <taxon>Cuscuta sect. Cleistogrammica</taxon>
    </lineage>
</organism>
<dbReference type="Pfam" id="PF13639">
    <property type="entry name" value="zf-RING_2"/>
    <property type="match status" value="1"/>
</dbReference>
<accession>A0A484N1G1</accession>